<proteinExistence type="predicted"/>
<organism evidence="1 2">
    <name type="scientific">Wenjunlia tyrosinilytica</name>
    <dbReference type="NCBI Taxonomy" id="1544741"/>
    <lineage>
        <taxon>Bacteria</taxon>
        <taxon>Bacillati</taxon>
        <taxon>Actinomycetota</taxon>
        <taxon>Actinomycetes</taxon>
        <taxon>Kitasatosporales</taxon>
        <taxon>Streptomycetaceae</taxon>
        <taxon>Wenjunlia</taxon>
    </lineage>
</organism>
<accession>A0A917ZHV0</accession>
<evidence type="ECO:0000313" key="2">
    <source>
        <dbReference type="Proteomes" id="UP000641932"/>
    </source>
</evidence>
<gene>
    <name evidence="1" type="ORF">GCM10012280_07870</name>
</gene>
<dbReference type="AlphaFoldDB" id="A0A917ZHV0"/>
<keyword evidence="2" id="KW-1185">Reference proteome</keyword>
<dbReference type="Proteomes" id="UP000641932">
    <property type="component" value="Unassembled WGS sequence"/>
</dbReference>
<evidence type="ECO:0000313" key="1">
    <source>
        <dbReference type="EMBL" id="GGO82097.1"/>
    </source>
</evidence>
<dbReference type="EMBL" id="BMMS01000003">
    <property type="protein sequence ID" value="GGO82097.1"/>
    <property type="molecule type" value="Genomic_DNA"/>
</dbReference>
<reference evidence="1" key="2">
    <citation type="submission" date="2020-09" db="EMBL/GenBank/DDBJ databases">
        <authorList>
            <person name="Sun Q."/>
            <person name="Zhou Y."/>
        </authorList>
    </citation>
    <scope>NUCLEOTIDE SEQUENCE</scope>
    <source>
        <strain evidence="1">CGMCC 4.7201</strain>
    </source>
</reference>
<protein>
    <submittedName>
        <fullName evidence="1">Uncharacterized protein</fullName>
    </submittedName>
</protein>
<name>A0A917ZHV0_9ACTN</name>
<comment type="caution">
    <text evidence="1">The sequence shown here is derived from an EMBL/GenBank/DDBJ whole genome shotgun (WGS) entry which is preliminary data.</text>
</comment>
<reference evidence="1" key="1">
    <citation type="journal article" date="2014" name="Int. J. Syst. Evol. Microbiol.">
        <title>Complete genome sequence of Corynebacterium casei LMG S-19264T (=DSM 44701T), isolated from a smear-ripened cheese.</title>
        <authorList>
            <consortium name="US DOE Joint Genome Institute (JGI-PGF)"/>
            <person name="Walter F."/>
            <person name="Albersmeier A."/>
            <person name="Kalinowski J."/>
            <person name="Ruckert C."/>
        </authorList>
    </citation>
    <scope>NUCLEOTIDE SEQUENCE</scope>
    <source>
        <strain evidence="1">CGMCC 4.7201</strain>
    </source>
</reference>
<sequence length="71" mass="7678">MITTRCPPGVLGRCGAVTPSRHPRATGAAPGRWMLFTAKTARDRAEVNEMKVYVKPEAKKVDQGTIVAAVR</sequence>